<evidence type="ECO:0000256" key="2">
    <source>
        <dbReference type="SAM" id="MobiDB-lite"/>
    </source>
</evidence>
<name>A0A8K0TRC1_9PEZI</name>
<organism evidence="3 4">
    <name type="scientific">Plectosphaerella cucumerina</name>
    <dbReference type="NCBI Taxonomy" id="40658"/>
    <lineage>
        <taxon>Eukaryota</taxon>
        <taxon>Fungi</taxon>
        <taxon>Dikarya</taxon>
        <taxon>Ascomycota</taxon>
        <taxon>Pezizomycotina</taxon>
        <taxon>Sordariomycetes</taxon>
        <taxon>Hypocreomycetidae</taxon>
        <taxon>Glomerellales</taxon>
        <taxon>Plectosphaerellaceae</taxon>
        <taxon>Plectosphaerella</taxon>
    </lineage>
</organism>
<comment type="caution">
    <text evidence="3">The sequence shown here is derived from an EMBL/GenBank/DDBJ whole genome shotgun (WGS) entry which is preliminary data.</text>
</comment>
<dbReference type="PANTHER" id="PTHR47936:SF3">
    <property type="entry name" value="PENTACOTRIPEPTIDE-REPEAT REGION OF PRORP DOMAIN-CONTAINING PROTEIN"/>
    <property type="match status" value="1"/>
</dbReference>
<evidence type="ECO:0000256" key="1">
    <source>
        <dbReference type="ARBA" id="ARBA00022737"/>
    </source>
</evidence>
<dbReference type="OrthoDB" id="185373at2759"/>
<proteinExistence type="predicted"/>
<reference evidence="3" key="1">
    <citation type="journal article" date="2021" name="Nat. Commun.">
        <title>Genetic determinants of endophytism in the Arabidopsis root mycobiome.</title>
        <authorList>
            <person name="Mesny F."/>
            <person name="Miyauchi S."/>
            <person name="Thiergart T."/>
            <person name="Pickel B."/>
            <person name="Atanasova L."/>
            <person name="Karlsson M."/>
            <person name="Huettel B."/>
            <person name="Barry K.W."/>
            <person name="Haridas S."/>
            <person name="Chen C."/>
            <person name="Bauer D."/>
            <person name="Andreopoulos W."/>
            <person name="Pangilinan J."/>
            <person name="LaButti K."/>
            <person name="Riley R."/>
            <person name="Lipzen A."/>
            <person name="Clum A."/>
            <person name="Drula E."/>
            <person name="Henrissat B."/>
            <person name="Kohler A."/>
            <person name="Grigoriev I.V."/>
            <person name="Martin F.M."/>
            <person name="Hacquard S."/>
        </authorList>
    </citation>
    <scope>NUCLEOTIDE SEQUENCE</scope>
    <source>
        <strain evidence="3">MPI-CAGE-AT-0016</strain>
    </source>
</reference>
<dbReference type="InterPro" id="IPR011990">
    <property type="entry name" value="TPR-like_helical_dom_sf"/>
</dbReference>
<dbReference type="EMBL" id="JAGPXD010000001">
    <property type="protein sequence ID" value="KAH7375052.1"/>
    <property type="molecule type" value="Genomic_DNA"/>
</dbReference>
<dbReference type="InterPro" id="IPR002885">
    <property type="entry name" value="PPR_rpt"/>
</dbReference>
<evidence type="ECO:0000313" key="4">
    <source>
        <dbReference type="Proteomes" id="UP000813385"/>
    </source>
</evidence>
<dbReference type="Gene3D" id="1.25.40.10">
    <property type="entry name" value="Tetratricopeptide repeat domain"/>
    <property type="match status" value="2"/>
</dbReference>
<dbReference type="AlphaFoldDB" id="A0A8K0TRC1"/>
<evidence type="ECO:0000313" key="3">
    <source>
        <dbReference type="EMBL" id="KAH7375052.1"/>
    </source>
</evidence>
<sequence length="1108" mass="124173">MLERTVAKLEPCTLPRSLPSTGRPRRNLHTGFWQHGAAALDLSSIWSSSTQVQQQDVASTSARGLPERLLTSAFLLDFLYPKGTVAFLRRLTPASIDRPSNSVARQPAGPLRLFTSAARSVVDTTESSGVVLERSDSSQPEPANDPFEALERQSLSRKQEARTQVQRTPAERKRFLARYQAVVDPDAADGATMTPADLIKGLMARTDTEFYGPIWELWLMLEPEEKAELRKDILKYFHHSFNLTDAERILIIFSELEFSSWSPSQLTAAVAAHLRLGEVEDALQLYAAGLGREQVAFVSGMGHLLQHAFQTLDWELVVRIYDPWQKVCASRGEQVTFGILTPLFSVPNLGARVLEFWKRLAFDAEAADPKAPVDFDNIPPDLIPGTSPRERLEHFKPLLRVLAKLGIQQPCKAKNALDLLRVADDSMFYYKYLTAAIERGDTDAFSEVYREYRQLPNGQFKPSRWILGSILEVFIPHDVQGVEMIYEDFHTLYGGLNPFASNKFLNFYAARGDVESTQKVWDALVLEGDSKEALQNPKTFVPLLHAHKCRGDAKAVRRLFADISTKYGIEPDVACWNVLLASVVSLGNFGDALDLFGQLRKAVSPNETSFGTIMAMTAGRGDLDFTLLLFEDAKKVGVVIDTAVTAAVVEAYCRTNQFQEARRICLAAAEDAIPGDHAHLWNCLIRRKSHERDLPELYALINEMRSHNITWNSDTEEAVLQALSRAGRMIQAHALLRRAIEEKTFPVTDRHFSVVIEGARRTRQWTMVLALCRKMEEAGFLVSGKNQIIRAQAESAMTGMMHGDDRASSELGMELISEFEEMLQVKTQNQQPLGSTTALLWRTGDAVGDKSRIDFVYTAVEILAQVPDLPAIRALLGMYAAAVTEPTAGPSDISLPILVSMMRADMLEQDYSRVKETWRLALNKARELGMPSSGELNTILPTYQHSLSVPLAMMQEIYVVEHDAEALMVLIDELRSAGFALNSIDWNITCLNLAKLGEWVQACQLFEEVLMPRWLGWKARRIIHSDIPNNGPSQERLRGRAADHLRPNSETLTFLTDEYHRLRRDALWDTSCETKLATVASQCPRLMHAFRTALGHSDAGMVKENFHH</sequence>
<accession>A0A8K0TRC1</accession>
<dbReference type="PANTHER" id="PTHR47936">
    <property type="entry name" value="PPR_LONG DOMAIN-CONTAINING PROTEIN"/>
    <property type="match status" value="1"/>
</dbReference>
<keyword evidence="4" id="KW-1185">Reference proteome</keyword>
<dbReference type="Pfam" id="PF01535">
    <property type="entry name" value="PPR"/>
    <property type="match status" value="1"/>
</dbReference>
<gene>
    <name evidence="3" type="ORF">B0T11DRAFT_269637</name>
</gene>
<protein>
    <submittedName>
        <fullName evidence="3">CoxI translation protein CYA5</fullName>
    </submittedName>
</protein>
<dbReference type="Proteomes" id="UP000813385">
    <property type="component" value="Unassembled WGS sequence"/>
</dbReference>
<feature type="region of interest" description="Disordered" evidence="2">
    <location>
        <begin position="125"/>
        <end position="146"/>
    </location>
</feature>
<keyword evidence="1" id="KW-0677">Repeat</keyword>